<keyword evidence="1" id="KW-0472">Membrane</keyword>
<comment type="caution">
    <text evidence="2">The sequence shown here is derived from an EMBL/GenBank/DDBJ whole genome shotgun (WGS) entry which is preliminary data.</text>
</comment>
<keyword evidence="1" id="KW-1133">Transmembrane helix</keyword>
<feature type="transmembrane region" description="Helical" evidence="1">
    <location>
        <begin position="104"/>
        <end position="124"/>
    </location>
</feature>
<feature type="transmembrane region" description="Helical" evidence="1">
    <location>
        <begin position="73"/>
        <end position="92"/>
    </location>
</feature>
<evidence type="ECO:0000256" key="1">
    <source>
        <dbReference type="SAM" id="Phobius"/>
    </source>
</evidence>
<accession>A0A8K0EB52</accession>
<dbReference type="Proteomes" id="UP000796880">
    <property type="component" value="Unassembled WGS sequence"/>
</dbReference>
<keyword evidence="1" id="KW-0812">Transmembrane</keyword>
<organism evidence="2 3">
    <name type="scientific">Rhamnella rubrinervis</name>
    <dbReference type="NCBI Taxonomy" id="2594499"/>
    <lineage>
        <taxon>Eukaryota</taxon>
        <taxon>Viridiplantae</taxon>
        <taxon>Streptophyta</taxon>
        <taxon>Embryophyta</taxon>
        <taxon>Tracheophyta</taxon>
        <taxon>Spermatophyta</taxon>
        <taxon>Magnoliopsida</taxon>
        <taxon>eudicotyledons</taxon>
        <taxon>Gunneridae</taxon>
        <taxon>Pentapetalae</taxon>
        <taxon>rosids</taxon>
        <taxon>fabids</taxon>
        <taxon>Rosales</taxon>
        <taxon>Rhamnaceae</taxon>
        <taxon>rhamnoid group</taxon>
        <taxon>Rhamneae</taxon>
        <taxon>Rhamnella</taxon>
    </lineage>
</organism>
<evidence type="ECO:0000313" key="2">
    <source>
        <dbReference type="EMBL" id="KAF3440227.1"/>
    </source>
</evidence>
<evidence type="ECO:0000313" key="3">
    <source>
        <dbReference type="Proteomes" id="UP000796880"/>
    </source>
</evidence>
<name>A0A8K0EB52_9ROSA</name>
<proteinExistence type="predicted"/>
<dbReference type="EMBL" id="VOIH02000008">
    <property type="protein sequence ID" value="KAF3440227.1"/>
    <property type="molecule type" value="Genomic_DNA"/>
</dbReference>
<dbReference type="OrthoDB" id="3352408at2759"/>
<reference evidence="2" key="1">
    <citation type="submission" date="2020-03" db="EMBL/GenBank/DDBJ databases">
        <title>A high-quality chromosome-level genome assembly of a woody plant with both climbing and erect habits, Rhamnella rubrinervis.</title>
        <authorList>
            <person name="Lu Z."/>
            <person name="Yang Y."/>
            <person name="Zhu X."/>
            <person name="Sun Y."/>
        </authorList>
    </citation>
    <scope>NUCLEOTIDE SEQUENCE</scope>
    <source>
        <strain evidence="2">BYM</strain>
        <tissue evidence="2">Leaf</tissue>
    </source>
</reference>
<protein>
    <submittedName>
        <fullName evidence="2">Uncharacterized protein</fullName>
    </submittedName>
</protein>
<dbReference type="AlphaFoldDB" id="A0A8K0EB52"/>
<sequence>MALPNQQTDDCPSFKLVIVGDGGTGHKRCKNGKISIFDIVVGDVVPLRIGDQVTGVGINTEWGLLMESISEDIGFLDVITLMVTNYLCSLKLNIIFDELFQVRLNGVATFIGIVGLSVAVYQISPFSNEVAITTIELELVFAVASLSLFLHPSHRGYNEALMMVTIVL</sequence>
<feature type="transmembrane region" description="Helical" evidence="1">
    <location>
        <begin position="130"/>
        <end position="150"/>
    </location>
</feature>
<keyword evidence="3" id="KW-1185">Reference proteome</keyword>
<gene>
    <name evidence="2" type="ORF">FNV43_RR18510</name>
</gene>